<reference evidence="2" key="1">
    <citation type="submission" date="2014-11" db="EMBL/GenBank/DDBJ databases">
        <authorList>
            <person name="Otto D Thomas"/>
            <person name="Naeem Raeece"/>
        </authorList>
    </citation>
    <scope>NUCLEOTIDE SEQUENCE</scope>
</reference>
<evidence type="ECO:0000256" key="1">
    <source>
        <dbReference type="SAM" id="MobiDB-lite"/>
    </source>
</evidence>
<sequence length="146" mass="15532">MPLYTSGNGPHDTSQIKVHATAFFPRSQGKVDICLRRQGQHGKNQAQILHHPMQVNGGDDSQRRELQPGGGASGSTSADAHLLNFAQQVFAMVGDPASLNPSGSASSSSSTGGSLNRRDPAVLQRALERLHLLPLIYGKRTTQSPP</sequence>
<gene>
    <name evidence="2" type="ORF">Cvel_24180</name>
</gene>
<proteinExistence type="predicted"/>
<dbReference type="EMBL" id="CDMZ01001744">
    <property type="protein sequence ID" value="CEM36971.1"/>
    <property type="molecule type" value="Genomic_DNA"/>
</dbReference>
<accession>A0A0G4H0A2</accession>
<evidence type="ECO:0000313" key="2">
    <source>
        <dbReference type="EMBL" id="CEM36971.1"/>
    </source>
</evidence>
<organism evidence="2">
    <name type="scientific">Chromera velia CCMP2878</name>
    <dbReference type="NCBI Taxonomy" id="1169474"/>
    <lineage>
        <taxon>Eukaryota</taxon>
        <taxon>Sar</taxon>
        <taxon>Alveolata</taxon>
        <taxon>Colpodellida</taxon>
        <taxon>Chromeraceae</taxon>
        <taxon>Chromera</taxon>
    </lineage>
</organism>
<protein>
    <submittedName>
        <fullName evidence="2">Uncharacterized protein</fullName>
    </submittedName>
</protein>
<name>A0A0G4H0A2_9ALVE</name>
<dbReference type="VEuPathDB" id="CryptoDB:Cvel_24180"/>
<feature type="region of interest" description="Disordered" evidence="1">
    <location>
        <begin position="42"/>
        <end position="78"/>
    </location>
</feature>
<dbReference type="AlphaFoldDB" id="A0A0G4H0A2"/>
<feature type="region of interest" description="Disordered" evidence="1">
    <location>
        <begin position="95"/>
        <end position="120"/>
    </location>
</feature>
<feature type="compositionally biased region" description="Low complexity" evidence="1">
    <location>
        <begin position="96"/>
        <end position="115"/>
    </location>
</feature>